<dbReference type="RefSeq" id="XP_001876061.1">
    <property type="nucleotide sequence ID" value="XM_001876026.1"/>
</dbReference>
<name>B0CWT6_LACBS</name>
<keyword evidence="1" id="KW-0472">Membrane</keyword>
<keyword evidence="1" id="KW-0812">Transmembrane</keyword>
<dbReference type="SUPFAM" id="SSF55073">
    <property type="entry name" value="Nucleotide cyclase"/>
    <property type="match status" value="1"/>
</dbReference>
<evidence type="ECO:0000313" key="4">
    <source>
        <dbReference type="Proteomes" id="UP000001194"/>
    </source>
</evidence>
<dbReference type="SMART" id="SM00267">
    <property type="entry name" value="GGDEF"/>
    <property type="match status" value="1"/>
</dbReference>
<dbReference type="EMBL" id="DS547093">
    <property type="protein sequence ID" value="EDR13563.1"/>
    <property type="molecule type" value="Genomic_DNA"/>
</dbReference>
<accession>B0CWT6</accession>
<dbReference type="AlphaFoldDB" id="B0CWT6"/>
<reference evidence="3 4" key="1">
    <citation type="journal article" date="2008" name="Nature">
        <title>The genome of Laccaria bicolor provides insights into mycorrhizal symbiosis.</title>
        <authorList>
            <person name="Martin F."/>
            <person name="Aerts A."/>
            <person name="Ahren D."/>
            <person name="Brun A."/>
            <person name="Danchin E.G.J."/>
            <person name="Duchaussoy F."/>
            <person name="Gibon J."/>
            <person name="Kohler A."/>
            <person name="Lindquist E."/>
            <person name="Pereda V."/>
            <person name="Salamov A."/>
            <person name="Shapiro H.J."/>
            <person name="Wuyts J."/>
            <person name="Blaudez D."/>
            <person name="Buee M."/>
            <person name="Brokstein P."/>
            <person name="Canbaeck B."/>
            <person name="Cohen D."/>
            <person name="Courty P.E."/>
            <person name="Coutinho P.M."/>
            <person name="Delaruelle C."/>
            <person name="Detter J.C."/>
            <person name="Deveau A."/>
            <person name="DiFazio S."/>
            <person name="Duplessis S."/>
            <person name="Fraissinet-Tachet L."/>
            <person name="Lucic E."/>
            <person name="Frey-Klett P."/>
            <person name="Fourrey C."/>
            <person name="Feussner I."/>
            <person name="Gay G."/>
            <person name="Grimwood J."/>
            <person name="Hoegger P.J."/>
            <person name="Jain P."/>
            <person name="Kilaru S."/>
            <person name="Labbe J."/>
            <person name="Lin Y.C."/>
            <person name="Legue V."/>
            <person name="Le Tacon F."/>
            <person name="Marmeisse R."/>
            <person name="Melayah D."/>
            <person name="Montanini B."/>
            <person name="Muratet M."/>
            <person name="Nehls U."/>
            <person name="Niculita-Hirzel H."/>
            <person name="Oudot-Le Secq M.P."/>
            <person name="Peter M."/>
            <person name="Quesneville H."/>
            <person name="Rajashekar B."/>
            <person name="Reich M."/>
            <person name="Rouhier N."/>
            <person name="Schmutz J."/>
            <person name="Yin T."/>
            <person name="Chalot M."/>
            <person name="Henrissat B."/>
            <person name="Kuees U."/>
            <person name="Lucas S."/>
            <person name="Van de Peer Y."/>
            <person name="Podila G.K."/>
            <person name="Polle A."/>
            <person name="Pukkila P.J."/>
            <person name="Richardson P.M."/>
            <person name="Rouze P."/>
            <person name="Sanders I.R."/>
            <person name="Stajich J.E."/>
            <person name="Tunlid A."/>
            <person name="Tuskan G."/>
            <person name="Grigoriev I.V."/>
        </authorList>
    </citation>
    <scope>NUCLEOTIDE SEQUENCE [LARGE SCALE GENOMIC DNA]</scope>
    <source>
        <strain evidence="4">S238N-H82 / ATCC MYA-4686</strain>
    </source>
</reference>
<dbReference type="Gene3D" id="3.30.70.270">
    <property type="match status" value="1"/>
</dbReference>
<feature type="transmembrane region" description="Helical" evidence="1">
    <location>
        <begin position="23"/>
        <end position="45"/>
    </location>
</feature>
<dbReference type="GO" id="GO:0043709">
    <property type="term" value="P:cell adhesion involved in single-species biofilm formation"/>
    <property type="evidence" value="ECO:0007669"/>
    <property type="project" value="TreeGrafter"/>
</dbReference>
<keyword evidence="4" id="KW-1185">Reference proteome</keyword>
<evidence type="ECO:0000256" key="1">
    <source>
        <dbReference type="SAM" id="Phobius"/>
    </source>
</evidence>
<dbReference type="CDD" id="cd01949">
    <property type="entry name" value="GGDEF"/>
    <property type="match status" value="1"/>
</dbReference>
<dbReference type="OrthoDB" id="3751929at2759"/>
<dbReference type="NCBIfam" id="TIGR00254">
    <property type="entry name" value="GGDEF"/>
    <property type="match status" value="1"/>
</dbReference>
<evidence type="ECO:0000313" key="3">
    <source>
        <dbReference type="EMBL" id="EDR13563.1"/>
    </source>
</evidence>
<proteinExistence type="predicted"/>
<dbReference type="InterPro" id="IPR050469">
    <property type="entry name" value="Diguanylate_Cyclase"/>
</dbReference>
<feature type="domain" description="GGDEF" evidence="2">
    <location>
        <begin position="127"/>
        <end position="259"/>
    </location>
</feature>
<dbReference type="Pfam" id="PF00990">
    <property type="entry name" value="GGDEF"/>
    <property type="match status" value="1"/>
</dbReference>
<dbReference type="PANTHER" id="PTHR45138:SF9">
    <property type="entry name" value="DIGUANYLATE CYCLASE DGCM-RELATED"/>
    <property type="match status" value="1"/>
</dbReference>
<keyword evidence="1" id="KW-1133">Transmembrane helix</keyword>
<dbReference type="STRING" id="486041.B0CWT6"/>
<sequence>MGDYINELGSNLCRRGEVWPRGIVYPLIGFFLAQGAPFGLLVAHAYEDNVWPVWPWLVYELQADQLAYCYLTFFTSTIFIVLGAILGMQEDRLRLLAATDGLTGLLNRRYFTLRLSQELARAKRYQTPLSLLVIDLDGLKAINDGAGHDAGDRAICGVASTLSRALRVTDVAARYAGDEFVALLPQTSAIEAMGLAARIKACVAELNHGPEGAPLSVSIGVADLEGAASGTAEDLFAAADKALYAAKAAGRNSVMAAPAP</sequence>
<dbReference type="GeneID" id="6071451"/>
<protein>
    <submittedName>
        <fullName evidence="3">Predicted protein</fullName>
    </submittedName>
</protein>
<dbReference type="KEGG" id="lbc:LACBIDRAFT_308624"/>
<dbReference type="HOGENOM" id="CLU_000445_11_16_1"/>
<dbReference type="InterPro" id="IPR029787">
    <property type="entry name" value="Nucleotide_cyclase"/>
</dbReference>
<evidence type="ECO:0000259" key="2">
    <source>
        <dbReference type="PROSITE" id="PS50887"/>
    </source>
</evidence>
<dbReference type="PROSITE" id="PS50887">
    <property type="entry name" value="GGDEF"/>
    <property type="match status" value="1"/>
</dbReference>
<organism evidence="4">
    <name type="scientific">Laccaria bicolor (strain S238N-H82 / ATCC MYA-4686)</name>
    <name type="common">Bicoloured deceiver</name>
    <name type="synonym">Laccaria laccata var. bicolor</name>
    <dbReference type="NCBI Taxonomy" id="486041"/>
    <lineage>
        <taxon>Eukaryota</taxon>
        <taxon>Fungi</taxon>
        <taxon>Dikarya</taxon>
        <taxon>Basidiomycota</taxon>
        <taxon>Agaricomycotina</taxon>
        <taxon>Agaricomycetes</taxon>
        <taxon>Agaricomycetidae</taxon>
        <taxon>Agaricales</taxon>
        <taxon>Agaricineae</taxon>
        <taxon>Hydnangiaceae</taxon>
        <taxon>Laccaria</taxon>
    </lineage>
</organism>
<dbReference type="InParanoid" id="B0CWT6"/>
<dbReference type="Proteomes" id="UP000001194">
    <property type="component" value="Unassembled WGS sequence"/>
</dbReference>
<dbReference type="PANTHER" id="PTHR45138">
    <property type="entry name" value="REGULATORY COMPONENTS OF SENSORY TRANSDUCTION SYSTEM"/>
    <property type="match status" value="1"/>
</dbReference>
<gene>
    <name evidence="3" type="ORF">LACBIDRAFT_308624</name>
</gene>
<dbReference type="GO" id="GO:0005886">
    <property type="term" value="C:plasma membrane"/>
    <property type="evidence" value="ECO:0007669"/>
    <property type="project" value="TreeGrafter"/>
</dbReference>
<dbReference type="InterPro" id="IPR043128">
    <property type="entry name" value="Rev_trsase/Diguanyl_cyclase"/>
</dbReference>
<feature type="transmembrane region" description="Helical" evidence="1">
    <location>
        <begin position="65"/>
        <end position="86"/>
    </location>
</feature>
<dbReference type="FunFam" id="3.30.70.270:FF:000001">
    <property type="entry name" value="Diguanylate cyclase domain protein"/>
    <property type="match status" value="1"/>
</dbReference>
<dbReference type="InterPro" id="IPR000160">
    <property type="entry name" value="GGDEF_dom"/>
</dbReference>
<dbReference type="GO" id="GO:0052621">
    <property type="term" value="F:diguanylate cyclase activity"/>
    <property type="evidence" value="ECO:0007669"/>
    <property type="project" value="TreeGrafter"/>
</dbReference>